<evidence type="ECO:0000313" key="3">
    <source>
        <dbReference type="EMBL" id="KAK8065014.1"/>
    </source>
</evidence>
<feature type="region of interest" description="Disordered" evidence="1">
    <location>
        <begin position="580"/>
        <end position="608"/>
    </location>
</feature>
<reference evidence="3 4" key="1">
    <citation type="submission" date="2023-01" db="EMBL/GenBank/DDBJ databases">
        <title>Analysis of 21 Apiospora genomes using comparative genomics revels a genus with tremendous synthesis potential of carbohydrate active enzymes and secondary metabolites.</title>
        <authorList>
            <person name="Sorensen T."/>
        </authorList>
    </citation>
    <scope>NUCLEOTIDE SEQUENCE [LARGE SCALE GENOMIC DNA]</scope>
    <source>
        <strain evidence="3 4">CBS 114990</strain>
    </source>
</reference>
<proteinExistence type="predicted"/>
<accession>A0ABR1V4L8</accession>
<dbReference type="RefSeq" id="XP_066661768.1">
    <property type="nucleotide sequence ID" value="XM_066816076.1"/>
</dbReference>
<dbReference type="Pfam" id="PF06985">
    <property type="entry name" value="HET"/>
    <property type="match status" value="1"/>
</dbReference>
<evidence type="ECO:0000256" key="1">
    <source>
        <dbReference type="SAM" id="MobiDB-lite"/>
    </source>
</evidence>
<dbReference type="Proteomes" id="UP001433268">
    <property type="component" value="Unassembled WGS sequence"/>
</dbReference>
<keyword evidence="4" id="KW-1185">Reference proteome</keyword>
<protein>
    <submittedName>
        <fullName evidence="3">Heterokaryon incompatibility protein-domain-containing protein</fullName>
    </submittedName>
</protein>
<comment type="caution">
    <text evidence="3">The sequence shown here is derived from an EMBL/GenBank/DDBJ whole genome shotgun (WGS) entry which is preliminary data.</text>
</comment>
<gene>
    <name evidence="3" type="ORF">PG997_011761</name>
</gene>
<evidence type="ECO:0000259" key="2">
    <source>
        <dbReference type="Pfam" id="PF06985"/>
    </source>
</evidence>
<sequence length="608" mass="68082">MVFLPVSSRSRLVTEEVARSYNLSSQIEASVLAEGPVKLIQSSLDHCSKFHSHHNTETPEFTPTRLVDALSERPRVVEMNAPLSEPQPDRRYMALSYCWGGKTQFLLTHDTEQTLKEGFSKDILSATQKDTIELARALSIPYVWIDALCIRQLDHSDWESQAEVMGKIYSGAYLTACAASSSSCEEGYLQRDFVAPIEVPTDPVSDPSGTGGTYFFQPIRWSCGSEFGFYYQAPFSLANSKWNTRAWTFQEMRMSTRLLFFTTSGLHFNCGQYNHSEYYASQVPSYHSTITSVRDAFELKELHQMSNKSKVYDAWYETIVNRYGDREMTKRTDAFPSLSGLAHTFASLLKDDYVAGLWKQELALGLSWVSRKPALKSLETLLSSYNSTDPYIGPSWSWVGRGEVQYIQGGYHIFNVCQELSAECTPKGADKCGELESASLRVRTRVYSARSGTWVFSRDGTNINYIYPGGYGWIDAVLDFKNSHQSDLEDCILIHIGTFYRDKGIPYGLIAHPADDGAHIPASRAGGDAARMPAFHSKRGDLGLQRERRQAAAEYDQPLDGENARFGELKVTKSAQLAVHLDGGDAVRPGSRSSARRQREAGRGAWPQ</sequence>
<organism evidence="3 4">
    <name type="scientific">Apiospora hydei</name>
    <dbReference type="NCBI Taxonomy" id="1337664"/>
    <lineage>
        <taxon>Eukaryota</taxon>
        <taxon>Fungi</taxon>
        <taxon>Dikarya</taxon>
        <taxon>Ascomycota</taxon>
        <taxon>Pezizomycotina</taxon>
        <taxon>Sordariomycetes</taxon>
        <taxon>Xylariomycetidae</taxon>
        <taxon>Amphisphaeriales</taxon>
        <taxon>Apiosporaceae</taxon>
        <taxon>Apiospora</taxon>
    </lineage>
</organism>
<dbReference type="InterPro" id="IPR010730">
    <property type="entry name" value="HET"/>
</dbReference>
<dbReference type="EMBL" id="JAQQWN010000009">
    <property type="protein sequence ID" value="KAK8065014.1"/>
    <property type="molecule type" value="Genomic_DNA"/>
</dbReference>
<dbReference type="PANTHER" id="PTHR33112">
    <property type="entry name" value="DOMAIN PROTEIN, PUTATIVE-RELATED"/>
    <property type="match status" value="1"/>
</dbReference>
<name>A0ABR1V4L8_9PEZI</name>
<dbReference type="GeneID" id="92049136"/>
<evidence type="ECO:0000313" key="4">
    <source>
        <dbReference type="Proteomes" id="UP001433268"/>
    </source>
</evidence>
<feature type="domain" description="Heterokaryon incompatibility" evidence="2">
    <location>
        <begin position="92"/>
        <end position="251"/>
    </location>
</feature>
<dbReference type="PANTHER" id="PTHR33112:SF16">
    <property type="entry name" value="HETEROKARYON INCOMPATIBILITY DOMAIN-CONTAINING PROTEIN"/>
    <property type="match status" value="1"/>
</dbReference>